<protein>
    <submittedName>
        <fullName evidence="1">Uncharacterized protein</fullName>
    </submittedName>
</protein>
<evidence type="ECO:0000313" key="2">
    <source>
        <dbReference type="Proteomes" id="UP000249748"/>
    </source>
</evidence>
<organism evidence="1 2">
    <name type="scientific">Aspergillus costaricaensis CBS 115574</name>
    <dbReference type="NCBI Taxonomy" id="1448317"/>
    <lineage>
        <taxon>Eukaryota</taxon>
        <taxon>Fungi</taxon>
        <taxon>Dikarya</taxon>
        <taxon>Ascomycota</taxon>
        <taxon>Pezizomycotina</taxon>
        <taxon>Eurotiomycetes</taxon>
        <taxon>Eurotiomycetidae</taxon>
        <taxon>Eurotiales</taxon>
        <taxon>Aspergillaceae</taxon>
        <taxon>Aspergillus</taxon>
        <taxon>Aspergillus subgen. Circumdati</taxon>
    </lineage>
</organism>
<evidence type="ECO:0000313" key="1">
    <source>
        <dbReference type="EMBL" id="RAK86642.1"/>
    </source>
</evidence>
<proteinExistence type="predicted"/>
<dbReference type="EMBL" id="KZ824558">
    <property type="protein sequence ID" value="RAK86642.1"/>
    <property type="molecule type" value="Genomic_DNA"/>
</dbReference>
<accession>A0ACD1I7Z9</accession>
<keyword evidence="2" id="KW-1185">Reference proteome</keyword>
<gene>
    <name evidence="1" type="ORF">BO79DRAFT_34982</name>
</gene>
<sequence>MISRLSDQGPGSFISFQNCTMILHCHSRAWYILSFLSIIISFHFMCSSSVSAIYTRTAVEKNRFILSA</sequence>
<dbReference type="Proteomes" id="UP000249748">
    <property type="component" value="Unassembled WGS sequence"/>
</dbReference>
<name>A0ACD1I7Z9_9EURO</name>
<reference evidence="1" key="1">
    <citation type="submission" date="2018-02" db="EMBL/GenBank/DDBJ databases">
        <title>The genomes of Aspergillus section Nigri reveals drivers in fungal speciation.</title>
        <authorList>
            <consortium name="DOE Joint Genome Institute"/>
            <person name="Vesth T.C."/>
            <person name="Nybo J."/>
            <person name="Theobald S."/>
            <person name="Brandl J."/>
            <person name="Frisvad J.C."/>
            <person name="Nielsen K.F."/>
            <person name="Lyhne E.K."/>
            <person name="Kogle M.E."/>
            <person name="Kuo A."/>
            <person name="Riley R."/>
            <person name="Clum A."/>
            <person name="Nolan M."/>
            <person name="Lipzen A."/>
            <person name="Salamov A."/>
            <person name="Henrissat B."/>
            <person name="Wiebenga A."/>
            <person name="De vries R.P."/>
            <person name="Grigoriev I.V."/>
            <person name="Mortensen U.H."/>
            <person name="Andersen M.R."/>
            <person name="Baker S.E."/>
        </authorList>
    </citation>
    <scope>NUCLEOTIDE SEQUENCE</scope>
    <source>
        <strain evidence="1">CBS 115574</strain>
    </source>
</reference>